<dbReference type="PANTHER" id="PTHR12425">
    <property type="entry name" value="SYNEMBRYN"/>
    <property type="match status" value="1"/>
</dbReference>
<dbReference type="GO" id="GO:0001965">
    <property type="term" value="F:G-protein alpha-subunit binding"/>
    <property type="evidence" value="ECO:0007669"/>
    <property type="project" value="TreeGrafter"/>
</dbReference>
<evidence type="ECO:0000313" key="5">
    <source>
        <dbReference type="Proteomes" id="UP000054279"/>
    </source>
</evidence>
<keyword evidence="5" id="KW-1185">Reference proteome</keyword>
<dbReference type="SUPFAM" id="SSF48371">
    <property type="entry name" value="ARM repeat"/>
    <property type="match status" value="1"/>
</dbReference>
<protein>
    <submittedName>
        <fullName evidence="4">Uncharacterized protein</fullName>
    </submittedName>
</protein>
<evidence type="ECO:0000313" key="4">
    <source>
        <dbReference type="EMBL" id="KIJ32306.1"/>
    </source>
</evidence>
<evidence type="ECO:0000256" key="2">
    <source>
        <dbReference type="ARBA" id="ARBA00022658"/>
    </source>
</evidence>
<dbReference type="HOGENOM" id="CLU_015532_1_0_1"/>
<gene>
    <name evidence="4" type="ORF">M422DRAFT_35854</name>
</gene>
<accession>A0A0C9V4G0</accession>
<dbReference type="InterPro" id="IPR019318">
    <property type="entry name" value="Gua_nucleotide_exch_fac_Ric8"/>
</dbReference>
<dbReference type="EMBL" id="KN837228">
    <property type="protein sequence ID" value="KIJ32306.1"/>
    <property type="molecule type" value="Genomic_DNA"/>
</dbReference>
<dbReference type="OrthoDB" id="5585685at2759"/>
<evidence type="ECO:0000256" key="3">
    <source>
        <dbReference type="ARBA" id="ARBA00023186"/>
    </source>
</evidence>
<comment type="similarity">
    <text evidence="1">Belongs to the synembryn family.</text>
</comment>
<dbReference type="GO" id="GO:0005085">
    <property type="term" value="F:guanyl-nucleotide exchange factor activity"/>
    <property type="evidence" value="ECO:0007669"/>
    <property type="project" value="UniProtKB-KW"/>
</dbReference>
<proteinExistence type="inferred from homology"/>
<evidence type="ECO:0000256" key="1">
    <source>
        <dbReference type="ARBA" id="ARBA00009049"/>
    </source>
</evidence>
<dbReference type="Proteomes" id="UP000054279">
    <property type="component" value="Unassembled WGS sequence"/>
</dbReference>
<organism evidence="4 5">
    <name type="scientific">Sphaerobolus stellatus (strain SS14)</name>
    <dbReference type="NCBI Taxonomy" id="990650"/>
    <lineage>
        <taxon>Eukaryota</taxon>
        <taxon>Fungi</taxon>
        <taxon>Dikarya</taxon>
        <taxon>Basidiomycota</taxon>
        <taxon>Agaricomycotina</taxon>
        <taxon>Agaricomycetes</taxon>
        <taxon>Phallomycetidae</taxon>
        <taxon>Geastrales</taxon>
        <taxon>Sphaerobolaceae</taxon>
        <taxon>Sphaerobolus</taxon>
    </lineage>
</organism>
<sequence>MSSPIATYVALSLSASRYEVKAALQRLIHTPVDKLTIKDREELAQAILDDVKDRKGRLSQNEIPTTLLALKDIGRNVTCSHVIVKQQNFEILWGLATATREQDAEAALEAMRCIANALLLIDTSRDTLLELRGGERCVEMLERSTNPQSIFLASRILFLLTVEQRPFIRKLVQELRVVDIVAQKCDKLLSSLLAGQPMAKEAMIDLLKFTFNLLLQYPRLVDDDEGEGKEGESSFKGMMGELWSDRLENLLPPLLRLFNELPPTSPCPLAAPLTHVIHSLIMIPISPRWFSASESSPTSTEGSFPGDKLHRAVSALTSRRYSRSSSRSSLPAPLSFVPRDTVQRAWDLFEATTAYYVPDDPDDPSVRELCKTEGIDLHDTLSPLVVLLTRLATADSAARIRMRNWILPADLDRTSPLEHRKDLLGRCLRLMSSISFANVKSAVDELLFTICDSDPAILAGQVGYGNCAEFLFNKGIMSPPVGISDAEGNIINPITGIRNTEREANPFIIFDRLEKPLSVGRTFLSQTVDRWEGVFNGEIFLLTRFFFMIR</sequence>
<keyword evidence="2" id="KW-0344">Guanine-nucleotide releasing factor</keyword>
<keyword evidence="3" id="KW-0143">Chaperone</keyword>
<dbReference type="GO" id="GO:0007186">
    <property type="term" value="P:G protein-coupled receptor signaling pathway"/>
    <property type="evidence" value="ECO:0007669"/>
    <property type="project" value="TreeGrafter"/>
</dbReference>
<dbReference type="PANTHER" id="PTHR12425:SF5">
    <property type="entry name" value="SYNEMBRYN"/>
    <property type="match status" value="1"/>
</dbReference>
<dbReference type="AlphaFoldDB" id="A0A0C9V4G0"/>
<reference evidence="4 5" key="1">
    <citation type="submission" date="2014-06" db="EMBL/GenBank/DDBJ databases">
        <title>Evolutionary Origins and Diversification of the Mycorrhizal Mutualists.</title>
        <authorList>
            <consortium name="DOE Joint Genome Institute"/>
            <consortium name="Mycorrhizal Genomics Consortium"/>
            <person name="Kohler A."/>
            <person name="Kuo A."/>
            <person name="Nagy L.G."/>
            <person name="Floudas D."/>
            <person name="Copeland A."/>
            <person name="Barry K.W."/>
            <person name="Cichocki N."/>
            <person name="Veneault-Fourrey C."/>
            <person name="LaButti K."/>
            <person name="Lindquist E.A."/>
            <person name="Lipzen A."/>
            <person name="Lundell T."/>
            <person name="Morin E."/>
            <person name="Murat C."/>
            <person name="Riley R."/>
            <person name="Ohm R."/>
            <person name="Sun H."/>
            <person name="Tunlid A."/>
            <person name="Henrissat B."/>
            <person name="Grigoriev I.V."/>
            <person name="Hibbett D.S."/>
            <person name="Martin F."/>
        </authorList>
    </citation>
    <scope>NUCLEOTIDE SEQUENCE [LARGE SCALE GENOMIC DNA]</scope>
    <source>
        <strain evidence="4 5">SS14</strain>
    </source>
</reference>
<dbReference type="Pfam" id="PF10165">
    <property type="entry name" value="Ric8"/>
    <property type="match status" value="1"/>
</dbReference>
<dbReference type="GO" id="GO:0005737">
    <property type="term" value="C:cytoplasm"/>
    <property type="evidence" value="ECO:0007669"/>
    <property type="project" value="TreeGrafter"/>
</dbReference>
<name>A0A0C9V4G0_SPHS4</name>
<dbReference type="InterPro" id="IPR016024">
    <property type="entry name" value="ARM-type_fold"/>
</dbReference>